<dbReference type="EMBL" id="NUHO01000046">
    <property type="protein sequence ID" value="PGM93606.1"/>
    <property type="molecule type" value="Genomic_DNA"/>
</dbReference>
<dbReference type="GO" id="GO:0016491">
    <property type="term" value="F:oxidoreductase activity"/>
    <property type="evidence" value="ECO:0007669"/>
    <property type="project" value="InterPro"/>
</dbReference>
<name>A0A2B9E1J4_BACCE</name>
<sequence length="286" mass="33209">MSYKNWFVNSYNVISVDDRVNKLFEDRFWLASLYHENSKYYPDIFSKQMPLMPYSVPLYDYEKTYPVVCKVPSFKELYDSENEFIDSLFGRRSSWEFSGGTMGREKFHQLLQFSAGTTEKKKIVSHDKEFIISKRSYPSGGALYPVEIYLYVQNIEGLDRGIYLFNPSHNTLHLVKKEEDLDLHINDLGISTDSKRNPLIAENNYEQAAIIFLLVANFEHQVDKYGLRAYRLALMESGHLSQNILLVSTYLKLKAIPFTGFYDDRINNFLGLDGKGKSILYMIPVG</sequence>
<gene>
    <name evidence="2" type="ORF">CN958_12475</name>
</gene>
<dbReference type="InterPro" id="IPR052544">
    <property type="entry name" value="Bacteriocin_Proc_Enz"/>
</dbReference>
<comment type="caution">
    <text evidence="2">The sequence shown here is derived from an EMBL/GenBank/DDBJ whole genome shotgun (WGS) entry which is preliminary data.</text>
</comment>
<reference evidence="2 3" key="1">
    <citation type="submission" date="2017-09" db="EMBL/GenBank/DDBJ databases">
        <title>Large-scale bioinformatics analysis of Bacillus genomes uncovers conserved roles of natural products in bacterial physiology.</title>
        <authorList>
            <consortium name="Agbiome Team Llc"/>
            <person name="Bleich R.M."/>
            <person name="Grubbs K.J."/>
            <person name="Santa Maria K.C."/>
            <person name="Allen S.E."/>
            <person name="Farag S."/>
            <person name="Shank E.A."/>
            <person name="Bowers A."/>
        </authorList>
    </citation>
    <scope>NUCLEOTIDE SEQUENCE [LARGE SCALE GENOMIC DNA]</scope>
    <source>
        <strain evidence="2 3">AFS053130</strain>
    </source>
</reference>
<dbReference type="Proteomes" id="UP000222054">
    <property type="component" value="Unassembled WGS sequence"/>
</dbReference>
<dbReference type="PANTHER" id="PTHR43745">
    <property type="entry name" value="NITROREDUCTASE MJ1384-RELATED"/>
    <property type="match status" value="1"/>
</dbReference>
<evidence type="ECO:0000313" key="3">
    <source>
        <dbReference type="Proteomes" id="UP000222054"/>
    </source>
</evidence>
<accession>A0A2B9E1J4</accession>
<dbReference type="Gene3D" id="3.40.109.10">
    <property type="entry name" value="NADH Oxidase"/>
    <property type="match status" value="1"/>
</dbReference>
<dbReference type="NCBIfam" id="TIGR03605">
    <property type="entry name" value="antibiot_sagB"/>
    <property type="match status" value="1"/>
</dbReference>
<protein>
    <recommendedName>
        <fullName evidence="1">Nitroreductase domain-containing protein</fullName>
    </recommendedName>
</protein>
<dbReference type="AlphaFoldDB" id="A0A2B9E1J4"/>
<dbReference type="InterPro" id="IPR020051">
    <property type="entry name" value="SagB-type_dehydrogenase"/>
</dbReference>
<evidence type="ECO:0000313" key="2">
    <source>
        <dbReference type="EMBL" id="PGM93606.1"/>
    </source>
</evidence>
<feature type="domain" description="Nitroreductase" evidence="1">
    <location>
        <begin position="90"/>
        <end position="286"/>
    </location>
</feature>
<dbReference type="PANTHER" id="PTHR43745:SF2">
    <property type="entry name" value="NITROREDUCTASE MJ1384-RELATED"/>
    <property type="match status" value="1"/>
</dbReference>
<dbReference type="Pfam" id="PF00881">
    <property type="entry name" value="Nitroreductase"/>
    <property type="match status" value="1"/>
</dbReference>
<dbReference type="InterPro" id="IPR029479">
    <property type="entry name" value="Nitroreductase"/>
</dbReference>
<dbReference type="CDD" id="cd02142">
    <property type="entry name" value="McbC_SagB-like_oxidoreductase"/>
    <property type="match status" value="1"/>
</dbReference>
<dbReference type="InterPro" id="IPR000415">
    <property type="entry name" value="Nitroreductase-like"/>
</dbReference>
<evidence type="ECO:0000259" key="1">
    <source>
        <dbReference type="Pfam" id="PF00881"/>
    </source>
</evidence>
<dbReference type="SUPFAM" id="SSF55469">
    <property type="entry name" value="FMN-dependent nitroreductase-like"/>
    <property type="match status" value="1"/>
</dbReference>
<proteinExistence type="predicted"/>
<dbReference type="RefSeq" id="WP_002169249.1">
    <property type="nucleotide sequence ID" value="NZ_NUHO01000046.1"/>
</dbReference>
<organism evidence="2 3">
    <name type="scientific">Bacillus cereus</name>
    <dbReference type="NCBI Taxonomy" id="1396"/>
    <lineage>
        <taxon>Bacteria</taxon>
        <taxon>Bacillati</taxon>
        <taxon>Bacillota</taxon>
        <taxon>Bacilli</taxon>
        <taxon>Bacillales</taxon>
        <taxon>Bacillaceae</taxon>
        <taxon>Bacillus</taxon>
        <taxon>Bacillus cereus group</taxon>
    </lineage>
</organism>